<protein>
    <submittedName>
        <fullName evidence="1">Uncharacterized protein</fullName>
    </submittedName>
</protein>
<name>A0ABT0SVQ3_9GAMM</name>
<evidence type="ECO:0000313" key="2">
    <source>
        <dbReference type="Proteomes" id="UP001165308"/>
    </source>
</evidence>
<accession>A0ABT0SVQ3</accession>
<evidence type="ECO:0000313" key="1">
    <source>
        <dbReference type="EMBL" id="MCL7931678.1"/>
    </source>
</evidence>
<reference evidence="1" key="1">
    <citation type="submission" date="2022-05" db="EMBL/GenBank/DDBJ databases">
        <title>Halomonas geminus sp. nov. and Halomonas llamarensis sp. nov. isolated from high-altitude salars of the Atacama Desert.</title>
        <authorList>
            <person name="Hintersatz C."/>
            <person name="Rojas L.A."/>
            <person name="Wei T.-S."/>
            <person name="Kutschke S."/>
            <person name="Lehmann F."/>
            <person name="Jain R."/>
            <person name="Pollmann K."/>
        </authorList>
    </citation>
    <scope>NUCLEOTIDE SEQUENCE</scope>
    <source>
        <strain evidence="1">ATCHA</strain>
    </source>
</reference>
<proteinExistence type="predicted"/>
<dbReference type="RefSeq" id="WP_250084339.1">
    <property type="nucleotide sequence ID" value="NZ_JAMJPJ010000052.1"/>
</dbReference>
<organism evidence="1 2">
    <name type="scientific">Halomonas llamarensis</name>
    <dbReference type="NCBI Taxonomy" id="2945104"/>
    <lineage>
        <taxon>Bacteria</taxon>
        <taxon>Pseudomonadati</taxon>
        <taxon>Pseudomonadota</taxon>
        <taxon>Gammaproteobacteria</taxon>
        <taxon>Oceanospirillales</taxon>
        <taxon>Halomonadaceae</taxon>
        <taxon>Halomonas</taxon>
    </lineage>
</organism>
<keyword evidence="2" id="KW-1185">Reference proteome</keyword>
<dbReference type="EMBL" id="JAMJPJ010000052">
    <property type="protein sequence ID" value="MCL7931678.1"/>
    <property type="molecule type" value="Genomic_DNA"/>
</dbReference>
<sequence>MKITWEDRKNSGRIDDHVFTEKPPLSFKYAWFLVTGDTAQFVESHEKGYYNKDMSGEQREEVIAFYQAWTPPAPPEPQPLPEPEYFTYKTDIWTRCTEDEAETLDAALSSAPAKQRRMWDDSLSVEHSSDYYTLLRGQMESVFGAARTAEMLAPSN</sequence>
<gene>
    <name evidence="1" type="ORF">M8006_17125</name>
</gene>
<comment type="caution">
    <text evidence="1">The sequence shown here is derived from an EMBL/GenBank/DDBJ whole genome shotgun (WGS) entry which is preliminary data.</text>
</comment>
<dbReference type="Proteomes" id="UP001165308">
    <property type="component" value="Unassembled WGS sequence"/>
</dbReference>